<name>A0A918FNS7_9ACTN</name>
<dbReference type="SUPFAM" id="SSF47413">
    <property type="entry name" value="lambda repressor-like DNA-binding domains"/>
    <property type="match status" value="1"/>
</dbReference>
<organism evidence="2 3">
    <name type="scientific">Streptomyces aurantiogriseus</name>
    <dbReference type="NCBI Taxonomy" id="66870"/>
    <lineage>
        <taxon>Bacteria</taxon>
        <taxon>Bacillati</taxon>
        <taxon>Actinomycetota</taxon>
        <taxon>Actinomycetes</taxon>
        <taxon>Kitasatosporales</taxon>
        <taxon>Streptomycetaceae</taxon>
        <taxon>Streptomyces</taxon>
    </lineage>
</organism>
<comment type="caution">
    <text evidence="2">The sequence shown here is derived from an EMBL/GenBank/DDBJ whole genome shotgun (WGS) entry which is preliminary data.</text>
</comment>
<dbReference type="PROSITE" id="PS50943">
    <property type="entry name" value="HTH_CROC1"/>
    <property type="match status" value="1"/>
</dbReference>
<reference evidence="2" key="2">
    <citation type="submission" date="2020-09" db="EMBL/GenBank/DDBJ databases">
        <authorList>
            <person name="Sun Q."/>
            <person name="Ohkuma M."/>
        </authorList>
    </citation>
    <scope>NUCLEOTIDE SEQUENCE</scope>
    <source>
        <strain evidence="2">JCM 4346</strain>
    </source>
</reference>
<dbReference type="Gene3D" id="1.10.260.40">
    <property type="entry name" value="lambda repressor-like DNA-binding domains"/>
    <property type="match status" value="1"/>
</dbReference>
<evidence type="ECO:0000313" key="3">
    <source>
        <dbReference type="Proteomes" id="UP000658320"/>
    </source>
</evidence>
<protein>
    <recommendedName>
        <fullName evidence="1">HTH cro/C1-type domain-containing protein</fullName>
    </recommendedName>
</protein>
<dbReference type="AlphaFoldDB" id="A0A918FNS7"/>
<reference evidence="2" key="1">
    <citation type="journal article" date="2014" name="Int. J. Syst. Evol. Microbiol.">
        <title>Complete genome sequence of Corynebacterium casei LMG S-19264T (=DSM 44701T), isolated from a smear-ripened cheese.</title>
        <authorList>
            <consortium name="US DOE Joint Genome Institute (JGI-PGF)"/>
            <person name="Walter F."/>
            <person name="Albersmeier A."/>
            <person name="Kalinowski J."/>
            <person name="Ruckert C."/>
        </authorList>
    </citation>
    <scope>NUCLEOTIDE SEQUENCE</scope>
    <source>
        <strain evidence="2">JCM 4346</strain>
    </source>
</reference>
<dbReference type="Pfam" id="PF01381">
    <property type="entry name" value="HTH_3"/>
    <property type="match status" value="1"/>
</dbReference>
<keyword evidence="3" id="KW-1185">Reference proteome</keyword>
<dbReference type="EMBL" id="BMSX01000041">
    <property type="protein sequence ID" value="GGR60993.1"/>
    <property type="molecule type" value="Genomic_DNA"/>
</dbReference>
<accession>A0A918FNS7</accession>
<dbReference type="SMART" id="SM00530">
    <property type="entry name" value="HTH_XRE"/>
    <property type="match status" value="1"/>
</dbReference>
<proteinExistence type="predicted"/>
<dbReference type="GO" id="GO:0003677">
    <property type="term" value="F:DNA binding"/>
    <property type="evidence" value="ECO:0007669"/>
    <property type="project" value="InterPro"/>
</dbReference>
<feature type="domain" description="HTH cro/C1-type" evidence="1">
    <location>
        <begin position="20"/>
        <end position="64"/>
    </location>
</feature>
<dbReference type="RefSeq" id="WP_189944017.1">
    <property type="nucleotide sequence ID" value="NZ_BMSX01000041.1"/>
</dbReference>
<dbReference type="InterPro" id="IPR010982">
    <property type="entry name" value="Lambda_DNA-bd_dom_sf"/>
</dbReference>
<evidence type="ECO:0000259" key="1">
    <source>
        <dbReference type="PROSITE" id="PS50943"/>
    </source>
</evidence>
<dbReference type="InterPro" id="IPR001387">
    <property type="entry name" value="Cro/C1-type_HTH"/>
</dbReference>
<dbReference type="Proteomes" id="UP000658320">
    <property type="component" value="Unassembled WGS sequence"/>
</dbReference>
<evidence type="ECO:0000313" key="2">
    <source>
        <dbReference type="EMBL" id="GGR60993.1"/>
    </source>
</evidence>
<gene>
    <name evidence="2" type="ORF">GCM10010251_92090</name>
</gene>
<dbReference type="CDD" id="cd00093">
    <property type="entry name" value="HTH_XRE"/>
    <property type="match status" value="1"/>
</dbReference>
<sequence>MFRLDVPALLKAVKARGDHTQAAIARRTGIAESSVSRYLRGEAQPDLNCAMRLSEAYDIDLRTAIKRVPIEAAA</sequence>